<organism evidence="1 2">
    <name type="scientific">Lithocarpus litseifolius</name>
    <dbReference type="NCBI Taxonomy" id="425828"/>
    <lineage>
        <taxon>Eukaryota</taxon>
        <taxon>Viridiplantae</taxon>
        <taxon>Streptophyta</taxon>
        <taxon>Embryophyta</taxon>
        <taxon>Tracheophyta</taxon>
        <taxon>Spermatophyta</taxon>
        <taxon>Magnoliopsida</taxon>
        <taxon>eudicotyledons</taxon>
        <taxon>Gunneridae</taxon>
        <taxon>Pentapetalae</taxon>
        <taxon>rosids</taxon>
        <taxon>fabids</taxon>
        <taxon>Fagales</taxon>
        <taxon>Fagaceae</taxon>
        <taxon>Lithocarpus</taxon>
    </lineage>
</organism>
<name>A0AAW2CLK8_9ROSI</name>
<accession>A0AAW2CLK8</accession>
<proteinExistence type="predicted"/>
<evidence type="ECO:0000313" key="2">
    <source>
        <dbReference type="Proteomes" id="UP001459277"/>
    </source>
</evidence>
<sequence length="59" mass="6689">MGAIFFNLRPSPNIRPFFLERTFFDVSQFAFFGKDVVEFGGCHSSSLGVFKMVSLLHVI</sequence>
<gene>
    <name evidence="1" type="ORF">SO802_018286</name>
</gene>
<protein>
    <submittedName>
        <fullName evidence="1">Uncharacterized protein</fullName>
    </submittedName>
</protein>
<evidence type="ECO:0000313" key="1">
    <source>
        <dbReference type="EMBL" id="KAK9998683.1"/>
    </source>
</evidence>
<dbReference type="Proteomes" id="UP001459277">
    <property type="component" value="Unassembled WGS sequence"/>
</dbReference>
<dbReference type="EMBL" id="JAZDWU010000006">
    <property type="protein sequence ID" value="KAK9998683.1"/>
    <property type="molecule type" value="Genomic_DNA"/>
</dbReference>
<dbReference type="AlphaFoldDB" id="A0AAW2CLK8"/>
<keyword evidence="2" id="KW-1185">Reference proteome</keyword>
<reference evidence="1 2" key="1">
    <citation type="submission" date="2024-01" db="EMBL/GenBank/DDBJ databases">
        <title>A telomere-to-telomere, gap-free genome of sweet tea (Lithocarpus litseifolius).</title>
        <authorList>
            <person name="Zhou J."/>
        </authorList>
    </citation>
    <scope>NUCLEOTIDE SEQUENCE [LARGE SCALE GENOMIC DNA]</scope>
    <source>
        <strain evidence="1">Zhou-2022a</strain>
        <tissue evidence="1">Leaf</tissue>
    </source>
</reference>
<comment type="caution">
    <text evidence="1">The sequence shown here is derived from an EMBL/GenBank/DDBJ whole genome shotgun (WGS) entry which is preliminary data.</text>
</comment>